<accession>A0A8H7XZH1</accession>
<feature type="region of interest" description="Disordered" evidence="1">
    <location>
        <begin position="333"/>
        <end position="439"/>
    </location>
</feature>
<protein>
    <submittedName>
        <fullName evidence="2">Uncharacterized protein</fullName>
    </submittedName>
</protein>
<sequence length="439" mass="47677">MQGLMPDLMDIIKKCKNNSALIGKVIDLVSSAAAHLQSNNLFKAHELIPELIPYDLRVLVDLQAYKLACPRVNQGYKHPAYAALLIPRVKSTKFTYLNAHKILEHCELFEANTKNEDALDWPACLQQDPRSVLTILGSPNEANRLGERASKGQIHKVYELTIRLICYYCMVLVIAISGKTWPEAKSILKANHLYTSILTLLLGLSDDDTWAKETVAWWQENIILPSEPVDPDKKSSPLEGSARNGCLRDPVEWCKAQMATAAHAPAPARAPAPKPACAPTPTPASAQARAPSSAPAPYNVSAPALSKAFAAVLLAEPVPKQVSRCQMILNTIGIPSKSHPDLPSKDSSSLSSKNKRSPSPSAPIMIKISAKRKAVPHHSGPKRKDAPPSDPFKTGDEALSTPNSDATATNGEEPPAKKAKKGAQTKEKRQSIKCKARKF</sequence>
<feature type="region of interest" description="Disordered" evidence="1">
    <location>
        <begin position="265"/>
        <end position="298"/>
    </location>
</feature>
<gene>
    <name evidence="2" type="ORF">JR316_007104</name>
</gene>
<dbReference type="AlphaFoldDB" id="A0A8H7XZH1"/>
<evidence type="ECO:0000256" key="1">
    <source>
        <dbReference type="SAM" id="MobiDB-lite"/>
    </source>
</evidence>
<feature type="compositionally biased region" description="Pro residues" evidence="1">
    <location>
        <begin position="268"/>
        <end position="282"/>
    </location>
</feature>
<reference evidence="2" key="1">
    <citation type="submission" date="2021-02" db="EMBL/GenBank/DDBJ databases">
        <title>Psilocybe cubensis genome.</title>
        <authorList>
            <person name="Mckernan K.J."/>
            <person name="Crawford S."/>
            <person name="Trippe A."/>
            <person name="Kane L.T."/>
            <person name="Mclaughlin S."/>
        </authorList>
    </citation>
    <scope>NUCLEOTIDE SEQUENCE [LARGE SCALE GENOMIC DNA]</scope>
    <source>
        <strain evidence="2">MGC-MH-2018</strain>
    </source>
</reference>
<dbReference type="InterPro" id="IPR046521">
    <property type="entry name" value="DUF6698"/>
</dbReference>
<proteinExistence type="predicted"/>
<organism evidence="2">
    <name type="scientific">Psilocybe cubensis</name>
    <name type="common">Psychedelic mushroom</name>
    <name type="synonym">Stropharia cubensis</name>
    <dbReference type="NCBI Taxonomy" id="181762"/>
    <lineage>
        <taxon>Eukaryota</taxon>
        <taxon>Fungi</taxon>
        <taxon>Dikarya</taxon>
        <taxon>Basidiomycota</taxon>
        <taxon>Agaricomycotina</taxon>
        <taxon>Agaricomycetes</taxon>
        <taxon>Agaricomycetidae</taxon>
        <taxon>Agaricales</taxon>
        <taxon>Agaricineae</taxon>
        <taxon>Strophariaceae</taxon>
        <taxon>Psilocybe</taxon>
    </lineage>
</organism>
<name>A0A8H7XZH1_PSICU</name>
<comment type="caution">
    <text evidence="2">The sequence shown here is derived from an EMBL/GenBank/DDBJ whole genome shotgun (WGS) entry which is preliminary data.</text>
</comment>
<feature type="compositionally biased region" description="Low complexity" evidence="1">
    <location>
        <begin position="283"/>
        <end position="297"/>
    </location>
</feature>
<dbReference type="EMBL" id="JAFIQS010000006">
    <property type="protein sequence ID" value="KAG5168504.1"/>
    <property type="molecule type" value="Genomic_DNA"/>
</dbReference>
<feature type="compositionally biased region" description="Polar residues" evidence="1">
    <location>
        <begin position="400"/>
        <end position="410"/>
    </location>
</feature>
<evidence type="ECO:0000313" key="2">
    <source>
        <dbReference type="EMBL" id="KAG5168504.1"/>
    </source>
</evidence>
<dbReference type="Pfam" id="PF20414">
    <property type="entry name" value="DUF6698"/>
    <property type="match status" value="1"/>
</dbReference>
<feature type="compositionally biased region" description="Basic residues" evidence="1">
    <location>
        <begin position="369"/>
        <end position="381"/>
    </location>
</feature>